<name>A0A8J4UUW0_9MYCE</name>
<dbReference type="InterPro" id="IPR010569">
    <property type="entry name" value="Myotubularin-like_Pase_dom"/>
</dbReference>
<dbReference type="PANTHER" id="PTHR10807">
    <property type="entry name" value="MYOTUBULARIN-RELATED"/>
    <property type="match status" value="1"/>
</dbReference>
<dbReference type="AlphaFoldDB" id="A0A8J4UUW0"/>
<evidence type="ECO:0000256" key="2">
    <source>
        <dbReference type="PIRSR" id="PIRSR630564-2"/>
    </source>
</evidence>
<dbReference type="InterPro" id="IPR003595">
    <property type="entry name" value="Tyr_Pase_cat"/>
</dbReference>
<proteinExistence type="predicted"/>
<dbReference type="PROSITE" id="PS51339">
    <property type="entry name" value="PPASE_MYOTUBULARIN"/>
    <property type="match status" value="1"/>
</dbReference>
<dbReference type="InterPro" id="IPR030564">
    <property type="entry name" value="Myotubularin"/>
</dbReference>
<dbReference type="GO" id="GO:0016020">
    <property type="term" value="C:membrane"/>
    <property type="evidence" value="ECO:0007669"/>
    <property type="project" value="TreeGrafter"/>
</dbReference>
<feature type="compositionally biased region" description="Basic and acidic residues" evidence="3">
    <location>
        <begin position="958"/>
        <end position="968"/>
    </location>
</feature>
<feature type="compositionally biased region" description="Polar residues" evidence="3">
    <location>
        <begin position="840"/>
        <end position="857"/>
    </location>
</feature>
<feature type="compositionally biased region" description="Polar residues" evidence="3">
    <location>
        <begin position="868"/>
        <end position="891"/>
    </location>
</feature>
<feature type="compositionally biased region" description="Basic and acidic residues" evidence="3">
    <location>
        <begin position="726"/>
        <end position="737"/>
    </location>
</feature>
<feature type="active site" description="Phosphocysteine intermediate" evidence="1">
    <location>
        <position position="437"/>
    </location>
</feature>
<keyword evidence="6" id="KW-1185">Reference proteome</keyword>
<feature type="compositionally biased region" description="Basic residues" evidence="3">
    <location>
        <begin position="709"/>
        <end position="725"/>
    </location>
</feature>
<dbReference type="SUPFAM" id="SSF52799">
    <property type="entry name" value="(Phosphotyrosine protein) phosphatases II"/>
    <property type="match status" value="1"/>
</dbReference>
<dbReference type="GO" id="GO:0004438">
    <property type="term" value="F:phosphatidylinositol-3-phosphate phosphatase activity"/>
    <property type="evidence" value="ECO:0007669"/>
    <property type="project" value="TreeGrafter"/>
</dbReference>
<sequence>MNIDDFEYPLSDEDQSFDRPQPIIVEGFSLLPGEIVLLATPNVVNLSLISTNHRIGTMYLTNFQFFFIDDSTHQAVISIPNGTVSEIKKLKGHVTVKYQDQNKNTDTNNNNIDTSNTKNNENNKINESTVNNNNNPLAKSGRNPIPSSNNDPYWYADGISEKALILEIRCKDFNIARFCLPHHEKGLECFNTLHRLVFVDNPSSFFSQSYSPFKGGQNGYNGWTIYDPIEEYARQGLLSQGSEWRLSKINQKFELCQTYPQMLMIPFSISDYLLNKSALYRNKNRFPVCTWRHKYTHATLCRSSQPAPGISRSRCEEDELLVQAIRKSTPVSTSSTSTSPLYILDVRSKSSVGFSDTSKDISNYTNCVLEYGGLPSPQELRESAQKLNKTIRTWDDKKSWPDVQNSGWLSQISKLLATAKKILNYIHVEGCSVLVQCQDGWDRTSQLTCIVQLLADPYYRTIKGFIVLICKEWLSFGHKFMTRTGSLTSLPSKQTSPLFLQYIDSVWQLTRQFPTSFEFSDKFLQVLLHHLYSNLFGTFLYDSEKDRLTQKIPNETESLWTFLYGCASNGIYLNGLYVKPANLDEAPPASFYLTSPRVGSDLSSSGGTSTANIEPRERSNSFIVKKNCEDANVLFPNIQGVQLWTDYYLKWRTPMRASRKPLTLVEHALGTPLVNGDLLFIQKKRRSRRSSKRPSKSTSTDSVKDGSKSSKKHHHSHHHSSKSKRFSKEKESLDIKIPESNIDPIKEETIETKPGEMDKQNLEVEQEHISTSKVDEVDLKNIIEDERDILILSSNPSSSSRNNPLLNVLEPDLTMSNIPTIEEEPEPNENGDGEVFVKAEQSQEQENEHVQSPNTQEDSGEPLVTVPSLLNIQENNSRRGTLCTSNSSPCLTSPDGIDNNSHLTTTTTTTTTSHLNNGQNSPQESKEQRRLEKEKRKLEKEERRKERQERKEKKREKKEKEEKEHPKPDITVVLQNPSKAKPISLTMPARGSKNSRISIFSSTSSPQHTSTNNLHHHHHTNSPTNPLSPTLESETLHSADQPQLTESRDNLKKSRFFKSFSMRKAQPA</sequence>
<dbReference type="OrthoDB" id="271628at2759"/>
<feature type="region of interest" description="Disordered" evidence="3">
    <location>
        <begin position="98"/>
        <end position="145"/>
    </location>
</feature>
<feature type="compositionally biased region" description="Basic and acidic residues" evidence="3">
    <location>
        <begin position="924"/>
        <end position="951"/>
    </location>
</feature>
<feature type="region of interest" description="Disordered" evidence="3">
    <location>
        <begin position="839"/>
        <end position="1068"/>
    </location>
</feature>
<dbReference type="SMART" id="SM00404">
    <property type="entry name" value="PTPc_motif"/>
    <property type="match status" value="1"/>
</dbReference>
<dbReference type="SUPFAM" id="SSF50729">
    <property type="entry name" value="PH domain-like"/>
    <property type="match status" value="1"/>
</dbReference>
<accession>A0A8J4UUW0</accession>
<comment type="caution">
    <text evidence="5">The sequence shown here is derived from an EMBL/GenBank/DDBJ whole genome shotgun (WGS) entry which is preliminary data.</text>
</comment>
<evidence type="ECO:0000259" key="4">
    <source>
        <dbReference type="PROSITE" id="PS51339"/>
    </source>
</evidence>
<feature type="binding site" evidence="2">
    <location>
        <begin position="437"/>
        <end position="443"/>
    </location>
    <ligand>
        <name>substrate</name>
    </ligand>
</feature>
<reference evidence="5" key="1">
    <citation type="submission" date="2020-01" db="EMBL/GenBank/DDBJ databases">
        <title>Development of genomics and gene disruption for Polysphondylium violaceum indicates a role for the polyketide synthase stlB in stalk morphogenesis.</title>
        <authorList>
            <person name="Narita B."/>
            <person name="Kawabe Y."/>
            <person name="Kin K."/>
            <person name="Saito T."/>
            <person name="Gibbs R."/>
            <person name="Kuspa A."/>
            <person name="Muzny D."/>
            <person name="Queller D."/>
            <person name="Richards S."/>
            <person name="Strassman J."/>
            <person name="Sucgang R."/>
            <person name="Worley K."/>
            <person name="Schaap P."/>
        </authorList>
    </citation>
    <scope>NUCLEOTIDE SEQUENCE</scope>
    <source>
        <strain evidence="5">QSvi11</strain>
    </source>
</reference>
<feature type="compositionally biased region" description="Polar residues" evidence="3">
    <location>
        <begin position="1028"/>
        <end position="1045"/>
    </location>
</feature>
<feature type="compositionally biased region" description="Low complexity" evidence="3">
    <location>
        <begin position="102"/>
        <end position="135"/>
    </location>
</feature>
<dbReference type="PANTHER" id="PTHR10807:SF112">
    <property type="entry name" value="MYOTUBULARIN-RELATED PROTEIN DDB_G0290005"/>
    <property type="match status" value="1"/>
</dbReference>
<dbReference type="InterPro" id="IPR029021">
    <property type="entry name" value="Prot-tyrosine_phosphatase-like"/>
</dbReference>
<dbReference type="EMBL" id="AJWJ01000078">
    <property type="protein sequence ID" value="KAF2075976.1"/>
    <property type="molecule type" value="Genomic_DNA"/>
</dbReference>
<feature type="compositionally biased region" description="Low complexity" evidence="3">
    <location>
        <begin position="992"/>
        <end position="1013"/>
    </location>
</feature>
<evidence type="ECO:0000313" key="5">
    <source>
        <dbReference type="EMBL" id="KAF2075976.1"/>
    </source>
</evidence>
<dbReference type="GO" id="GO:0046856">
    <property type="term" value="P:phosphatidylinositol dephosphorylation"/>
    <property type="evidence" value="ECO:0007669"/>
    <property type="project" value="TreeGrafter"/>
</dbReference>
<dbReference type="GO" id="GO:0005737">
    <property type="term" value="C:cytoplasm"/>
    <property type="evidence" value="ECO:0007669"/>
    <property type="project" value="TreeGrafter"/>
</dbReference>
<organism evidence="5 6">
    <name type="scientific">Polysphondylium violaceum</name>
    <dbReference type="NCBI Taxonomy" id="133409"/>
    <lineage>
        <taxon>Eukaryota</taxon>
        <taxon>Amoebozoa</taxon>
        <taxon>Evosea</taxon>
        <taxon>Eumycetozoa</taxon>
        <taxon>Dictyostelia</taxon>
        <taxon>Dictyosteliales</taxon>
        <taxon>Dictyosteliaceae</taxon>
        <taxon>Polysphondylium</taxon>
    </lineage>
</organism>
<dbReference type="Proteomes" id="UP000695562">
    <property type="component" value="Unassembled WGS sequence"/>
</dbReference>
<dbReference type="Pfam" id="PF06602">
    <property type="entry name" value="Myotub-related"/>
    <property type="match status" value="1"/>
</dbReference>
<feature type="domain" description="Myotubularin phosphatase" evidence="4">
    <location>
        <begin position="222"/>
        <end position="648"/>
    </location>
</feature>
<evidence type="ECO:0000256" key="1">
    <source>
        <dbReference type="PIRSR" id="PIRSR630564-1"/>
    </source>
</evidence>
<evidence type="ECO:0000256" key="3">
    <source>
        <dbReference type="SAM" id="MobiDB-lite"/>
    </source>
</evidence>
<feature type="compositionally biased region" description="Basic residues" evidence="3">
    <location>
        <begin position="684"/>
        <end position="695"/>
    </location>
</feature>
<evidence type="ECO:0000313" key="6">
    <source>
        <dbReference type="Proteomes" id="UP000695562"/>
    </source>
</evidence>
<feature type="compositionally biased region" description="Polar residues" evidence="3">
    <location>
        <begin position="913"/>
        <end position="923"/>
    </location>
</feature>
<feature type="compositionally biased region" description="Basic and acidic residues" evidence="3">
    <location>
        <begin position="744"/>
        <end position="758"/>
    </location>
</feature>
<protein>
    <recommendedName>
        <fullName evidence="4">Myotubularin phosphatase domain-containing protein</fullName>
    </recommendedName>
</protein>
<gene>
    <name evidence="5" type="ORF">CYY_002732</name>
</gene>
<feature type="region of interest" description="Disordered" evidence="3">
    <location>
        <begin position="684"/>
        <end position="758"/>
    </location>
</feature>